<keyword evidence="14" id="KW-1133">Transmembrane helix</keyword>
<dbReference type="Pfam" id="PF00328">
    <property type="entry name" value="His_Phos_2"/>
    <property type="match status" value="1"/>
</dbReference>
<evidence type="ECO:0000256" key="9">
    <source>
        <dbReference type="ARBA" id="ARBA00031642"/>
    </source>
</evidence>
<evidence type="ECO:0000256" key="7">
    <source>
        <dbReference type="ARBA" id="ARBA00022801"/>
    </source>
</evidence>
<feature type="signal peptide" evidence="15">
    <location>
        <begin position="1"/>
        <end position="21"/>
    </location>
</feature>
<evidence type="ECO:0000256" key="5">
    <source>
        <dbReference type="ARBA" id="ARBA00018097"/>
    </source>
</evidence>
<organism evidence="16 17">
    <name type="scientific">Cotesia glomerata</name>
    <name type="common">Lepidopteran parasitic wasp</name>
    <name type="synonym">Apanteles glomeratus</name>
    <dbReference type="NCBI Taxonomy" id="32391"/>
    <lineage>
        <taxon>Eukaryota</taxon>
        <taxon>Metazoa</taxon>
        <taxon>Ecdysozoa</taxon>
        <taxon>Arthropoda</taxon>
        <taxon>Hexapoda</taxon>
        <taxon>Insecta</taxon>
        <taxon>Pterygota</taxon>
        <taxon>Neoptera</taxon>
        <taxon>Endopterygota</taxon>
        <taxon>Hymenoptera</taxon>
        <taxon>Apocrita</taxon>
        <taxon>Ichneumonoidea</taxon>
        <taxon>Braconidae</taxon>
        <taxon>Microgastrinae</taxon>
        <taxon>Cotesia</taxon>
    </lineage>
</organism>
<protein>
    <recommendedName>
        <fullName evidence="5">Multiple inositol polyphosphate phosphatase 1</fullName>
        <ecNumber evidence="4">3.1.3.62</ecNumber>
        <ecNumber evidence="3">3.1.3.80</ecNumber>
    </recommendedName>
    <alternativeName>
        <fullName evidence="9">2,3-bisphosphoglycerate 3-phosphatase</fullName>
    </alternativeName>
</protein>
<proteinExistence type="inferred from homology"/>
<evidence type="ECO:0000256" key="11">
    <source>
        <dbReference type="ARBA" id="ARBA00043671"/>
    </source>
</evidence>
<comment type="catalytic activity">
    <reaction evidence="11">
        <text>1D-myo-inositol 1,2,4,5,6-pentakisphosphate + H2O = 1D-myo-inositol 1,2,5,6-tetrakisphosphate + phosphate</text>
        <dbReference type="Rhea" id="RHEA:77115"/>
        <dbReference type="ChEBI" id="CHEBI:15377"/>
        <dbReference type="ChEBI" id="CHEBI:43474"/>
        <dbReference type="ChEBI" id="CHEBI:57798"/>
        <dbReference type="ChEBI" id="CHEBI:195535"/>
        <dbReference type="EC" id="3.1.3.62"/>
    </reaction>
    <physiologicalReaction direction="left-to-right" evidence="11">
        <dbReference type="Rhea" id="RHEA:77116"/>
    </physiologicalReaction>
</comment>
<comment type="caution">
    <text evidence="16">The sequence shown here is derived from an EMBL/GenBank/DDBJ whole genome shotgun (WGS) entry which is preliminary data.</text>
</comment>
<dbReference type="SUPFAM" id="SSF53254">
    <property type="entry name" value="Phosphoglycerate mutase-like"/>
    <property type="match status" value="1"/>
</dbReference>
<feature type="transmembrane region" description="Helical" evidence="14">
    <location>
        <begin position="736"/>
        <end position="761"/>
    </location>
</feature>
<comment type="subcellular location">
    <subcellularLocation>
        <location evidence="1">Membrane</location>
    </subcellularLocation>
</comment>
<dbReference type="InterPro" id="IPR000560">
    <property type="entry name" value="His_Pase_clade-2"/>
</dbReference>
<comment type="catalytic activity">
    <reaction evidence="12">
        <text>1D-myo-inositol hexakisphosphate + H2O = 1D-myo-inositol 1,2,4,5,6-pentakisphosphate + phosphate</text>
        <dbReference type="Rhea" id="RHEA:16989"/>
        <dbReference type="ChEBI" id="CHEBI:15377"/>
        <dbReference type="ChEBI" id="CHEBI:43474"/>
        <dbReference type="ChEBI" id="CHEBI:57798"/>
        <dbReference type="ChEBI" id="CHEBI:58130"/>
        <dbReference type="EC" id="3.1.3.62"/>
    </reaction>
    <physiologicalReaction direction="left-to-right" evidence="12">
        <dbReference type="Rhea" id="RHEA:16990"/>
    </physiologicalReaction>
</comment>
<dbReference type="Proteomes" id="UP000826195">
    <property type="component" value="Unassembled WGS sequence"/>
</dbReference>
<evidence type="ECO:0000256" key="14">
    <source>
        <dbReference type="SAM" id="Phobius"/>
    </source>
</evidence>
<dbReference type="EC" id="3.1.3.80" evidence="3"/>
<comment type="similarity">
    <text evidence="2">Belongs to the histidine acid phosphatase family. MINPP1 subfamily.</text>
</comment>
<keyword evidence="7" id="KW-0378">Hydrolase</keyword>
<dbReference type="SUPFAM" id="SSF53850">
    <property type="entry name" value="Periplasmic binding protein-like II"/>
    <property type="match status" value="1"/>
</dbReference>
<evidence type="ECO:0000256" key="3">
    <source>
        <dbReference type="ARBA" id="ARBA00012976"/>
    </source>
</evidence>
<evidence type="ECO:0000256" key="8">
    <source>
        <dbReference type="ARBA" id="ARBA00023136"/>
    </source>
</evidence>
<evidence type="ECO:0000256" key="15">
    <source>
        <dbReference type="SAM" id="SignalP"/>
    </source>
</evidence>
<dbReference type="EC" id="3.1.3.62" evidence="4"/>
<evidence type="ECO:0000256" key="6">
    <source>
        <dbReference type="ARBA" id="ARBA00022729"/>
    </source>
</evidence>
<sequence length="1024" mass="118772">MYLSLTSVLLFIALLISDSLSREVDLCYVNDDDPYLYFGTKSAYTFVGGRSRLETIPNCQPLQIWTMIRHGSHYPGTEKISKLRSLVKFRDQIIDNHQQKKTGHMCNEDLDNLRNWSPDPNMKEENAKKLSSQGTEDVKLFARRLRSDFPELLQATYADITSQNYLFSNSGNHRTQSSLDAFTEEFFDRTSASASLATQNNDEWLKTYKNCSRWKDGDELDPNMLEERSKFSMRVEFINTIQNISDRLGFKYLLSEEAIFLMYDMCRYDKSWAVNRISPWCAIFSGDELKILEYSEDINYYYGAGYGREVNAQLGCIPLQDMFKHFREIEHGDVTGKPKGIFHFTHTMSMLSFLSTMGIGKDEQSISSANYKEMTKRHWRTSFLGPFNSNLIAVFYRYEMWISLIISRRKTLLLNNRFNLEKLEWLSSLCDYIKTSTDEYQVMIIKSANQSKTVSNPWIYELLAKTIENRPTLRLDLNLSSAVSDDSIYNGIRDTAGTFFILIRDSEFTDIKSLMDMIDLLKELSTLKRITKFLIIFISVETKENLEMIFQYTWKKQIIDITILEIPKCDVRKYKILNDCSAKTPMIHQFNPFLNSFTHEYYSSQTQWFPSVMKNLYGYPIKVGLVHDPPFSFISYNKNLEAVNISGPDILVMKTLASKMNFTVKLLHRLVAYEHIRNNSVDELFKLLESDIIDVLAHGNPHYTETITENAYRSGEFFFNQLCALVPIQVEDKIPLSLSAIEAVIISTIIVIAFWIPAFILKFDRNYWSIFDIFRVLFGISVDKQPSIVSQRLLYTFLLLISFSYSSNIYASLTSVSVDSEYQKEYRNLDDLAKSSLTPMISKHLYGKTFSTSEGSILELKKKVVNTTDIWMCPFIAEKFKNITCLMGKLESEIFFASKKSRRQNLKLTKVCFWSDSYTFLVKKGSVLRRAFRKIFLIFSAVGLDSKWYKNDGTEVDESDETEKNSVKELFIPSNTLIYKLTAILLFGYIASGIAFTGEIIYNKIIMHWGITNNKFFTRKIFRS</sequence>
<keyword evidence="17" id="KW-1185">Reference proteome</keyword>
<dbReference type="Gene3D" id="3.40.190.10">
    <property type="entry name" value="Periplasmic binding protein-like II"/>
    <property type="match status" value="1"/>
</dbReference>
<dbReference type="Gene3D" id="3.40.50.1240">
    <property type="entry name" value="Phosphoglycerate mutase-like"/>
    <property type="match status" value="1"/>
</dbReference>
<evidence type="ECO:0000256" key="4">
    <source>
        <dbReference type="ARBA" id="ARBA00013040"/>
    </source>
</evidence>
<feature type="transmembrane region" description="Helical" evidence="14">
    <location>
        <begin position="793"/>
        <end position="813"/>
    </location>
</feature>
<evidence type="ECO:0000256" key="12">
    <source>
        <dbReference type="ARBA" id="ARBA00043691"/>
    </source>
</evidence>
<accession>A0AAV7HYN0</accession>
<evidence type="ECO:0000256" key="10">
    <source>
        <dbReference type="ARBA" id="ARBA00043668"/>
    </source>
</evidence>
<dbReference type="PANTHER" id="PTHR20963:SF8">
    <property type="entry name" value="MULTIPLE INOSITOL POLYPHOSPHATE PHOSPHATASE 1"/>
    <property type="match status" value="1"/>
</dbReference>
<evidence type="ECO:0000256" key="13">
    <source>
        <dbReference type="ARBA" id="ARBA00043832"/>
    </source>
</evidence>
<feature type="chain" id="PRO_5043653092" description="Multiple inositol polyphosphate phosphatase 1" evidence="15">
    <location>
        <begin position="22"/>
        <end position="1024"/>
    </location>
</feature>
<gene>
    <name evidence="16" type="ORF">KQX54_016415</name>
</gene>
<keyword evidence="6 15" id="KW-0732">Signal</keyword>
<evidence type="ECO:0000313" key="17">
    <source>
        <dbReference type="Proteomes" id="UP000826195"/>
    </source>
</evidence>
<dbReference type="PANTHER" id="PTHR20963">
    <property type="entry name" value="MULTIPLE INOSITOL POLYPHOSPHATE PHOSPHATASE-RELATED"/>
    <property type="match status" value="1"/>
</dbReference>
<keyword evidence="14" id="KW-0812">Transmembrane</keyword>
<evidence type="ECO:0000313" key="16">
    <source>
        <dbReference type="EMBL" id="KAH0540332.1"/>
    </source>
</evidence>
<comment type="catalytic activity">
    <reaction evidence="10">
        <text>1D-myo-inositol 1,2,5,6-tetrakisphosphate + H2O = 1D-myo-inositol 1,2,6-trisphosphate + phosphate</text>
        <dbReference type="Rhea" id="RHEA:77119"/>
        <dbReference type="ChEBI" id="CHEBI:15377"/>
        <dbReference type="ChEBI" id="CHEBI:43474"/>
        <dbReference type="ChEBI" id="CHEBI:195535"/>
        <dbReference type="ChEBI" id="CHEBI:195537"/>
        <dbReference type="EC" id="3.1.3.62"/>
    </reaction>
    <physiologicalReaction direction="left-to-right" evidence="10">
        <dbReference type="Rhea" id="RHEA:77120"/>
    </physiologicalReaction>
</comment>
<dbReference type="GO" id="GO:0003993">
    <property type="term" value="F:acid phosphatase activity"/>
    <property type="evidence" value="ECO:0007669"/>
    <property type="project" value="TreeGrafter"/>
</dbReference>
<evidence type="ECO:0000256" key="1">
    <source>
        <dbReference type="ARBA" id="ARBA00004370"/>
    </source>
</evidence>
<dbReference type="GO" id="GO:0016020">
    <property type="term" value="C:membrane"/>
    <property type="evidence" value="ECO:0007669"/>
    <property type="project" value="UniProtKB-SubCell"/>
</dbReference>
<dbReference type="AlphaFoldDB" id="A0AAV7HYN0"/>
<feature type="transmembrane region" description="Helical" evidence="14">
    <location>
        <begin position="977"/>
        <end position="1002"/>
    </location>
</feature>
<dbReference type="GO" id="GO:0034417">
    <property type="term" value="F:bisphosphoglycerate 3-phosphatase activity"/>
    <property type="evidence" value="ECO:0007669"/>
    <property type="project" value="UniProtKB-EC"/>
</dbReference>
<dbReference type="GO" id="GO:0052745">
    <property type="term" value="F:inositol phosphate phosphatase activity"/>
    <property type="evidence" value="ECO:0007669"/>
    <property type="project" value="TreeGrafter"/>
</dbReference>
<dbReference type="EMBL" id="JAHXZJ010002609">
    <property type="protein sequence ID" value="KAH0540332.1"/>
    <property type="molecule type" value="Genomic_DNA"/>
</dbReference>
<evidence type="ECO:0000256" key="2">
    <source>
        <dbReference type="ARBA" id="ARBA00008422"/>
    </source>
</evidence>
<comment type="catalytic activity">
    <reaction evidence="13">
        <text>(2R)-2,3-bisphosphoglycerate + H2O = (2R)-2-phosphoglycerate + phosphate</text>
        <dbReference type="Rhea" id="RHEA:27381"/>
        <dbReference type="ChEBI" id="CHEBI:15377"/>
        <dbReference type="ChEBI" id="CHEBI:43474"/>
        <dbReference type="ChEBI" id="CHEBI:58248"/>
        <dbReference type="ChEBI" id="CHEBI:58289"/>
        <dbReference type="EC" id="3.1.3.80"/>
    </reaction>
    <physiologicalReaction direction="left-to-right" evidence="13">
        <dbReference type="Rhea" id="RHEA:27382"/>
    </physiologicalReaction>
</comment>
<name>A0AAV7HYN0_COTGL</name>
<reference evidence="16 17" key="1">
    <citation type="journal article" date="2021" name="J. Hered.">
        <title>A chromosome-level genome assembly of the parasitoid wasp, Cotesia glomerata (Hymenoptera: Braconidae).</title>
        <authorList>
            <person name="Pinto B.J."/>
            <person name="Weis J.J."/>
            <person name="Gamble T."/>
            <person name="Ode P.J."/>
            <person name="Paul R."/>
            <person name="Zaspel J.M."/>
        </authorList>
    </citation>
    <scope>NUCLEOTIDE SEQUENCE [LARGE SCALE GENOMIC DNA]</scope>
    <source>
        <strain evidence="16">CgM1</strain>
    </source>
</reference>
<keyword evidence="8 14" id="KW-0472">Membrane</keyword>
<dbReference type="CDD" id="cd07061">
    <property type="entry name" value="HP_HAP_like"/>
    <property type="match status" value="1"/>
</dbReference>
<dbReference type="InterPro" id="IPR029033">
    <property type="entry name" value="His_PPase_superfam"/>
</dbReference>